<dbReference type="PANTHER" id="PTHR21294:SF8">
    <property type="entry name" value="ELECTRON TRANSFER FLAVOPROTEIN SUBUNIT BETA"/>
    <property type="match status" value="1"/>
</dbReference>
<dbReference type="Pfam" id="PF01012">
    <property type="entry name" value="ETF"/>
    <property type="match status" value="1"/>
</dbReference>
<keyword evidence="4" id="KW-0249">Electron transport</keyword>
<dbReference type="SMART" id="SM00893">
    <property type="entry name" value="ETF"/>
    <property type="match status" value="1"/>
</dbReference>
<keyword evidence="3" id="KW-0813">Transport</keyword>
<dbReference type="InterPro" id="IPR012255">
    <property type="entry name" value="ETF_b"/>
</dbReference>
<comment type="caution">
    <text evidence="8">The sequence shown here is derived from an EMBL/GenBank/DDBJ whole genome shotgun (WGS) entry which is preliminary data.</text>
</comment>
<dbReference type="AlphaFoldDB" id="A0A9Q3CLZ4"/>
<name>A0A9Q3CLZ4_9BASI</name>
<dbReference type="InterPro" id="IPR014730">
    <property type="entry name" value="ETF_a/b_N"/>
</dbReference>
<evidence type="ECO:0000256" key="2">
    <source>
        <dbReference type="ARBA" id="ARBA00007557"/>
    </source>
</evidence>
<feature type="domain" description="Electron transfer flavoprotein alpha/beta-subunit N-terminal" evidence="7">
    <location>
        <begin position="76"/>
        <end position="278"/>
    </location>
</feature>
<dbReference type="EMBL" id="AVOT02007953">
    <property type="protein sequence ID" value="MBW0485001.1"/>
    <property type="molecule type" value="Genomic_DNA"/>
</dbReference>
<dbReference type="GO" id="GO:0033539">
    <property type="term" value="P:fatty acid beta-oxidation using acyl-CoA dehydrogenase"/>
    <property type="evidence" value="ECO:0007669"/>
    <property type="project" value="TreeGrafter"/>
</dbReference>
<dbReference type="GO" id="GO:0009055">
    <property type="term" value="F:electron transfer activity"/>
    <property type="evidence" value="ECO:0007669"/>
    <property type="project" value="InterPro"/>
</dbReference>
<dbReference type="GO" id="GO:0009063">
    <property type="term" value="P:amino acid catabolic process"/>
    <property type="evidence" value="ECO:0007669"/>
    <property type="project" value="TreeGrafter"/>
</dbReference>
<dbReference type="InterPro" id="IPR014729">
    <property type="entry name" value="Rossmann-like_a/b/a_fold"/>
</dbReference>
<comment type="function">
    <text evidence="5">The electron transfer flavoprotein serves as a specific electron acceptor for several dehydrogenases, including five acyl-CoA dehydrogenases, glutaryl-CoA and sarcosine dehydrogenase. It transfers the electrons to the main mitochondrial respiratory chain via ETF-ubiquinone oxidoreductase (ETF dehydrogenase).</text>
</comment>
<dbReference type="PROSITE" id="PS01065">
    <property type="entry name" value="ETF_BETA"/>
    <property type="match status" value="1"/>
</dbReference>
<reference evidence="8" key="1">
    <citation type="submission" date="2021-03" db="EMBL/GenBank/DDBJ databases">
        <title>Draft genome sequence of rust myrtle Austropuccinia psidii MF-1, a brazilian biotype.</title>
        <authorList>
            <person name="Quecine M.C."/>
            <person name="Pachon D.M.R."/>
            <person name="Bonatelli M.L."/>
            <person name="Correr F.H."/>
            <person name="Franceschini L.M."/>
            <person name="Leite T.F."/>
            <person name="Margarido G.R.A."/>
            <person name="Almeida C.A."/>
            <person name="Ferrarezi J.A."/>
            <person name="Labate C.A."/>
        </authorList>
    </citation>
    <scope>NUCLEOTIDE SEQUENCE</scope>
    <source>
        <strain evidence="8">MF-1</strain>
    </source>
</reference>
<dbReference type="FunFam" id="3.40.50.620:FF:000011">
    <property type="entry name" value="Electron transfer flavoprotein subunit beta"/>
    <property type="match status" value="1"/>
</dbReference>
<keyword evidence="9" id="KW-1185">Reference proteome</keyword>
<dbReference type="SUPFAM" id="SSF52402">
    <property type="entry name" value="Adenine nucleotide alpha hydrolases-like"/>
    <property type="match status" value="1"/>
</dbReference>
<comment type="similarity">
    <text evidence="2">Belongs to the ETF beta-subunit/FixA family.</text>
</comment>
<dbReference type="PANTHER" id="PTHR21294">
    <property type="entry name" value="ELECTRON TRANSFER FLAVOPROTEIN BETA-SUBUNIT"/>
    <property type="match status" value="1"/>
</dbReference>
<protein>
    <recommendedName>
        <fullName evidence="6">Probable electron transfer flavoprotein subunit beta</fullName>
    </recommendedName>
</protein>
<evidence type="ECO:0000256" key="4">
    <source>
        <dbReference type="ARBA" id="ARBA00022982"/>
    </source>
</evidence>
<gene>
    <name evidence="8" type="ORF">O181_024716</name>
</gene>
<accession>A0A9Q3CLZ4</accession>
<evidence type="ECO:0000256" key="6">
    <source>
        <dbReference type="ARBA" id="ARBA00070315"/>
    </source>
</evidence>
<dbReference type="GO" id="GO:0005759">
    <property type="term" value="C:mitochondrial matrix"/>
    <property type="evidence" value="ECO:0007669"/>
    <property type="project" value="UniProtKB-SubCell"/>
</dbReference>
<dbReference type="Proteomes" id="UP000765509">
    <property type="component" value="Unassembled WGS sequence"/>
</dbReference>
<comment type="subcellular location">
    <subcellularLocation>
        <location evidence="1">Mitochondrion matrix</location>
    </subcellularLocation>
</comment>
<evidence type="ECO:0000313" key="8">
    <source>
        <dbReference type="EMBL" id="MBW0485001.1"/>
    </source>
</evidence>
<evidence type="ECO:0000256" key="5">
    <source>
        <dbReference type="ARBA" id="ARBA00025416"/>
    </source>
</evidence>
<dbReference type="InterPro" id="IPR000049">
    <property type="entry name" value="ET-Flavoprotein_bsu_CS"/>
</dbReference>
<sequence length="315" mass="35214">MFWSHLSPYWRGKTDPHRVNDKPPELQAEFMIIFNLPTSRETFLRMRPSLIQKIRLLVPIKRTIDYAVKIRVNSSKTAVETNGVKHSMNPFDEIAVEEAIRLRERLKEKITSITLLTVTNNKKGGQEVLRTGLAMGADDAILVEWPEKAPEPEPLSVSKIIQAVMEQKLKDKPIDVVLCGKQAIDNDCSQVGGMLSGLLNCSLAQYISKVDFDTSDLKQAKISREIDGGIEELIVALPAVLTTDLRLNEPRYASLPNIMKAKKKPIVNYTSEELGIDTNPRLKVLKVEEPPTRKGGQKVTDVNALVDQLKVLGAL</sequence>
<dbReference type="InterPro" id="IPR033948">
    <property type="entry name" value="ETF_beta_N"/>
</dbReference>
<evidence type="ECO:0000256" key="3">
    <source>
        <dbReference type="ARBA" id="ARBA00022448"/>
    </source>
</evidence>
<proteinExistence type="inferred from homology"/>
<dbReference type="CDD" id="cd01714">
    <property type="entry name" value="ETF_beta"/>
    <property type="match status" value="1"/>
</dbReference>
<evidence type="ECO:0000256" key="1">
    <source>
        <dbReference type="ARBA" id="ARBA00004305"/>
    </source>
</evidence>
<dbReference type="OrthoDB" id="276685at2759"/>
<evidence type="ECO:0000259" key="7">
    <source>
        <dbReference type="SMART" id="SM00893"/>
    </source>
</evidence>
<dbReference type="Gene3D" id="3.40.50.620">
    <property type="entry name" value="HUPs"/>
    <property type="match status" value="1"/>
</dbReference>
<organism evidence="8 9">
    <name type="scientific">Austropuccinia psidii MF-1</name>
    <dbReference type="NCBI Taxonomy" id="1389203"/>
    <lineage>
        <taxon>Eukaryota</taxon>
        <taxon>Fungi</taxon>
        <taxon>Dikarya</taxon>
        <taxon>Basidiomycota</taxon>
        <taxon>Pucciniomycotina</taxon>
        <taxon>Pucciniomycetes</taxon>
        <taxon>Pucciniales</taxon>
        <taxon>Sphaerophragmiaceae</taxon>
        <taxon>Austropuccinia</taxon>
    </lineage>
</organism>
<evidence type="ECO:0000313" key="9">
    <source>
        <dbReference type="Proteomes" id="UP000765509"/>
    </source>
</evidence>